<gene>
    <name evidence="6" type="ORF">A3C24_04670</name>
</gene>
<sequence>MNPTLYYILIASLATSFISFVGVLIINQSVKKRLLDYLFSFAAGVMLSTAFLDLLPETLEMENKRSTFVFVLVGIVIFFLLEKVIRLLHHHDNRKPIIKPTVSLVMIGDTFHNFFDGLAIAAGFLVNPSLGLVVTIAIIAHEIPHEIADFSIFIHGGLSRMRALFYNFLSALSAVLGGLLGYFFINFFEKINYIIIAMTAGVFIYIACVDLIPEVQKEKGKYISWIQSITFLIGIVIMYVFQTYLGH</sequence>
<comment type="subcellular location">
    <subcellularLocation>
        <location evidence="1">Membrane</location>
        <topology evidence="1">Multi-pass membrane protein</topology>
    </subcellularLocation>
</comment>
<feature type="transmembrane region" description="Helical" evidence="5">
    <location>
        <begin position="6"/>
        <end position="27"/>
    </location>
</feature>
<comment type="caution">
    <text evidence="6">The sequence shown here is derived from an EMBL/GenBank/DDBJ whole genome shotgun (WGS) entry which is preliminary data.</text>
</comment>
<accession>A0A1F7GUK0</accession>
<keyword evidence="3 5" id="KW-1133">Transmembrane helix</keyword>
<evidence type="ECO:0000313" key="6">
    <source>
        <dbReference type="EMBL" id="OGK22593.1"/>
    </source>
</evidence>
<feature type="transmembrane region" description="Helical" evidence="5">
    <location>
        <begin position="121"/>
        <end position="143"/>
    </location>
</feature>
<dbReference type="GO" id="GO:0046873">
    <property type="term" value="F:metal ion transmembrane transporter activity"/>
    <property type="evidence" value="ECO:0007669"/>
    <property type="project" value="InterPro"/>
</dbReference>
<feature type="transmembrane region" description="Helical" evidence="5">
    <location>
        <begin position="224"/>
        <end position="245"/>
    </location>
</feature>
<feature type="transmembrane region" description="Helical" evidence="5">
    <location>
        <begin position="191"/>
        <end position="212"/>
    </location>
</feature>
<feature type="transmembrane region" description="Helical" evidence="5">
    <location>
        <begin position="164"/>
        <end position="185"/>
    </location>
</feature>
<dbReference type="Proteomes" id="UP000177159">
    <property type="component" value="Unassembled WGS sequence"/>
</dbReference>
<name>A0A1F7GUK0_9BACT</name>
<evidence type="ECO:0008006" key="8">
    <source>
        <dbReference type="Google" id="ProtNLM"/>
    </source>
</evidence>
<reference evidence="6 7" key="1">
    <citation type="journal article" date="2016" name="Nat. Commun.">
        <title>Thousands of microbial genomes shed light on interconnected biogeochemical processes in an aquifer system.</title>
        <authorList>
            <person name="Anantharaman K."/>
            <person name="Brown C.T."/>
            <person name="Hug L.A."/>
            <person name="Sharon I."/>
            <person name="Castelle C.J."/>
            <person name="Probst A.J."/>
            <person name="Thomas B.C."/>
            <person name="Singh A."/>
            <person name="Wilkins M.J."/>
            <person name="Karaoz U."/>
            <person name="Brodie E.L."/>
            <person name="Williams K.H."/>
            <person name="Hubbard S.S."/>
            <person name="Banfield J.F."/>
        </authorList>
    </citation>
    <scope>NUCLEOTIDE SEQUENCE [LARGE SCALE GENOMIC DNA]</scope>
</reference>
<feature type="transmembrane region" description="Helical" evidence="5">
    <location>
        <begin position="67"/>
        <end position="85"/>
    </location>
</feature>
<dbReference type="AlphaFoldDB" id="A0A1F7GUK0"/>
<protein>
    <recommendedName>
        <fullName evidence="8">Zinc/iron permease</fullName>
    </recommendedName>
</protein>
<organism evidence="6 7">
    <name type="scientific">Candidatus Roizmanbacteria bacterium RIFCSPHIGHO2_02_FULL_37_24</name>
    <dbReference type="NCBI Taxonomy" id="1802037"/>
    <lineage>
        <taxon>Bacteria</taxon>
        <taxon>Candidatus Roizmaniibacteriota</taxon>
    </lineage>
</organism>
<dbReference type="PANTHER" id="PTHR16950">
    <property type="entry name" value="ZINC TRANSPORTER SLC39A7 HISTIDINE-RICH MEMBRANE PROTEIN KE4"/>
    <property type="match status" value="1"/>
</dbReference>
<keyword evidence="4 5" id="KW-0472">Membrane</keyword>
<evidence type="ECO:0000256" key="1">
    <source>
        <dbReference type="ARBA" id="ARBA00004141"/>
    </source>
</evidence>
<proteinExistence type="predicted"/>
<evidence type="ECO:0000256" key="2">
    <source>
        <dbReference type="ARBA" id="ARBA00022692"/>
    </source>
</evidence>
<dbReference type="InterPro" id="IPR003689">
    <property type="entry name" value="ZIP"/>
</dbReference>
<evidence type="ECO:0000256" key="4">
    <source>
        <dbReference type="ARBA" id="ARBA00023136"/>
    </source>
</evidence>
<keyword evidence="2 5" id="KW-0812">Transmembrane</keyword>
<feature type="transmembrane region" description="Helical" evidence="5">
    <location>
        <begin position="34"/>
        <end position="55"/>
    </location>
</feature>
<dbReference type="GO" id="GO:0016020">
    <property type="term" value="C:membrane"/>
    <property type="evidence" value="ECO:0007669"/>
    <property type="project" value="UniProtKB-SubCell"/>
</dbReference>
<dbReference type="EMBL" id="MFZM01000040">
    <property type="protein sequence ID" value="OGK22593.1"/>
    <property type="molecule type" value="Genomic_DNA"/>
</dbReference>
<dbReference type="PANTHER" id="PTHR16950:SF16">
    <property type="entry name" value="ZINC TRANSPORTER ZIP13"/>
    <property type="match status" value="1"/>
</dbReference>
<evidence type="ECO:0000313" key="7">
    <source>
        <dbReference type="Proteomes" id="UP000177159"/>
    </source>
</evidence>
<evidence type="ECO:0000256" key="5">
    <source>
        <dbReference type="SAM" id="Phobius"/>
    </source>
</evidence>
<evidence type="ECO:0000256" key="3">
    <source>
        <dbReference type="ARBA" id="ARBA00022989"/>
    </source>
</evidence>
<dbReference type="Pfam" id="PF02535">
    <property type="entry name" value="Zip"/>
    <property type="match status" value="2"/>
</dbReference>